<feature type="chain" id="PRO_5037573673" description="Spore cortex-lytic enzyme" evidence="9">
    <location>
        <begin position="28"/>
        <end position="229"/>
    </location>
</feature>
<name>A0A926HPJ2_9FIRM</name>
<dbReference type="GO" id="GO:0030435">
    <property type="term" value="P:sporulation resulting in formation of a cellular spore"/>
    <property type="evidence" value="ECO:0007669"/>
    <property type="project" value="UniProtKB-KW"/>
</dbReference>
<proteinExistence type="inferred from homology"/>
<dbReference type="Gene3D" id="6.20.240.60">
    <property type="match status" value="1"/>
</dbReference>
<dbReference type="SUPFAM" id="SSF47090">
    <property type="entry name" value="PGBD-like"/>
    <property type="match status" value="1"/>
</dbReference>
<evidence type="ECO:0000256" key="5">
    <source>
        <dbReference type="ARBA" id="ARBA00022801"/>
    </source>
</evidence>
<dbReference type="InterPro" id="IPR002477">
    <property type="entry name" value="Peptidoglycan-bd-like"/>
</dbReference>
<dbReference type="InterPro" id="IPR036366">
    <property type="entry name" value="PGBDSf"/>
</dbReference>
<dbReference type="InterPro" id="IPR042047">
    <property type="entry name" value="SleB_dom1"/>
</dbReference>
<dbReference type="GO" id="GO:0071555">
    <property type="term" value="P:cell wall organization"/>
    <property type="evidence" value="ECO:0007669"/>
    <property type="project" value="UniProtKB-KW"/>
</dbReference>
<evidence type="ECO:0000256" key="8">
    <source>
        <dbReference type="NCBIfam" id="TIGR02869"/>
    </source>
</evidence>
<dbReference type="InterPro" id="IPR014224">
    <property type="entry name" value="Spore_cortex_SleB"/>
</dbReference>
<evidence type="ECO:0000256" key="3">
    <source>
        <dbReference type="ARBA" id="ARBA00022544"/>
    </source>
</evidence>
<sequence length="229" mass="23968">MRKRVITFALALVCLALLTLEGPSIQAAQNLGWGSTGDKVIELQQKLKQWGYYSGAVDGSYQSGTFSAVQSFQKKNGLTPDGVVGPATAAALGMTLAGSSGGSSGSSTSRGNVSNDVYLLARAIHGEARGESYTGKVAVGAVIMNRVKSSKFPNTIAGVVYQPGAFTAVSDGQINLAPDSESLRAAQDAINGWDPTGGALYYYNPAKTTNSWIWSRPVIATIGQHRFSL</sequence>
<dbReference type="InterPro" id="IPR011105">
    <property type="entry name" value="Cell_wall_hydrolase_SleB"/>
</dbReference>
<accession>A0A926HPJ2</accession>
<protein>
    <recommendedName>
        <fullName evidence="2 8">Spore cortex-lytic enzyme</fullName>
    </recommendedName>
</protein>
<evidence type="ECO:0000259" key="10">
    <source>
        <dbReference type="Pfam" id="PF01471"/>
    </source>
</evidence>
<feature type="domain" description="Cell wall hydrolase SleB" evidence="11">
    <location>
        <begin position="130"/>
        <end position="227"/>
    </location>
</feature>
<evidence type="ECO:0000313" key="13">
    <source>
        <dbReference type="Proteomes" id="UP000623172"/>
    </source>
</evidence>
<keyword evidence="4 9" id="KW-0732">Signal</keyword>
<dbReference type="Pfam" id="PF07486">
    <property type="entry name" value="Hydrolase_2"/>
    <property type="match status" value="1"/>
</dbReference>
<keyword evidence="13" id="KW-1185">Reference proteome</keyword>
<evidence type="ECO:0000256" key="9">
    <source>
        <dbReference type="SAM" id="SignalP"/>
    </source>
</evidence>
<evidence type="ECO:0000256" key="4">
    <source>
        <dbReference type="ARBA" id="ARBA00022729"/>
    </source>
</evidence>
<dbReference type="AlphaFoldDB" id="A0A926HPJ2"/>
<dbReference type="Pfam" id="PF01471">
    <property type="entry name" value="PG_binding_1"/>
    <property type="match status" value="1"/>
</dbReference>
<dbReference type="InterPro" id="IPR036365">
    <property type="entry name" value="PGBD-like_sf"/>
</dbReference>
<dbReference type="GO" id="GO:0009847">
    <property type="term" value="P:spore germination"/>
    <property type="evidence" value="ECO:0007669"/>
    <property type="project" value="UniProtKB-UniRule"/>
</dbReference>
<keyword evidence="5" id="KW-0378">Hydrolase</keyword>
<comment type="caution">
    <text evidence="12">The sequence shown here is derived from an EMBL/GenBank/DDBJ whole genome shotgun (WGS) entry which is preliminary data.</text>
</comment>
<gene>
    <name evidence="12" type="primary">sleB</name>
    <name evidence="12" type="ORF">H8696_07590</name>
</gene>
<dbReference type="Gene3D" id="1.10.101.10">
    <property type="entry name" value="PGBD-like superfamily/PGBD"/>
    <property type="match status" value="1"/>
</dbReference>
<feature type="domain" description="Peptidoglycan binding-like" evidence="10">
    <location>
        <begin position="36"/>
        <end position="92"/>
    </location>
</feature>
<evidence type="ECO:0000256" key="6">
    <source>
        <dbReference type="ARBA" id="ARBA00022969"/>
    </source>
</evidence>
<comment type="similarity">
    <text evidence="1">Belongs to the SleB family.</text>
</comment>
<dbReference type="NCBIfam" id="TIGR02869">
    <property type="entry name" value="spore_SleB"/>
    <property type="match status" value="1"/>
</dbReference>
<dbReference type="EMBL" id="JACRSR010000002">
    <property type="protein sequence ID" value="MBC8531709.1"/>
    <property type="molecule type" value="Genomic_DNA"/>
</dbReference>
<reference evidence="12" key="1">
    <citation type="submission" date="2020-08" db="EMBL/GenBank/DDBJ databases">
        <title>Genome public.</title>
        <authorList>
            <person name="Liu C."/>
            <person name="Sun Q."/>
        </authorList>
    </citation>
    <scope>NUCLEOTIDE SEQUENCE</scope>
    <source>
        <strain evidence="12">NSJ-53</strain>
    </source>
</reference>
<evidence type="ECO:0000313" key="12">
    <source>
        <dbReference type="EMBL" id="MBC8531709.1"/>
    </source>
</evidence>
<keyword evidence="6" id="KW-0749">Sporulation</keyword>
<feature type="signal peptide" evidence="9">
    <location>
        <begin position="1"/>
        <end position="27"/>
    </location>
</feature>
<dbReference type="Proteomes" id="UP000623172">
    <property type="component" value="Unassembled WGS sequence"/>
</dbReference>
<organism evidence="12 13">
    <name type="scientific">Gehongia tenuis</name>
    <dbReference type="NCBI Taxonomy" id="2763655"/>
    <lineage>
        <taxon>Bacteria</taxon>
        <taxon>Bacillati</taxon>
        <taxon>Bacillota</taxon>
        <taxon>Clostridia</taxon>
        <taxon>Christensenellales</taxon>
        <taxon>Christensenellaceae</taxon>
        <taxon>Gehongia</taxon>
    </lineage>
</organism>
<evidence type="ECO:0000256" key="7">
    <source>
        <dbReference type="ARBA" id="ARBA00023316"/>
    </source>
</evidence>
<evidence type="ECO:0000259" key="11">
    <source>
        <dbReference type="Pfam" id="PF07486"/>
    </source>
</evidence>
<keyword evidence="7" id="KW-0961">Cell wall biogenesis/degradation</keyword>
<evidence type="ECO:0000256" key="2">
    <source>
        <dbReference type="ARBA" id="ARBA00018364"/>
    </source>
</evidence>
<dbReference type="RefSeq" id="WP_249316318.1">
    <property type="nucleotide sequence ID" value="NZ_JACRSR010000002.1"/>
</dbReference>
<dbReference type="Gene3D" id="1.10.10.2520">
    <property type="entry name" value="Cell wall hydrolase SleB, domain 1"/>
    <property type="match status" value="1"/>
</dbReference>
<evidence type="ECO:0000256" key="1">
    <source>
        <dbReference type="ARBA" id="ARBA00007010"/>
    </source>
</evidence>
<keyword evidence="3" id="KW-0309">Germination</keyword>
<dbReference type="GO" id="GO:0016787">
    <property type="term" value="F:hydrolase activity"/>
    <property type="evidence" value="ECO:0007669"/>
    <property type="project" value="UniProtKB-KW"/>
</dbReference>